<evidence type="ECO:0000313" key="4">
    <source>
        <dbReference type="Proteomes" id="UP000182235"/>
    </source>
</evidence>
<evidence type="ECO:0000259" key="2">
    <source>
        <dbReference type="PROSITE" id="PS50173"/>
    </source>
</evidence>
<dbReference type="GO" id="GO:0006281">
    <property type="term" value="P:DNA repair"/>
    <property type="evidence" value="ECO:0007669"/>
    <property type="project" value="InterPro"/>
</dbReference>
<protein>
    <recommendedName>
        <fullName evidence="2">UmuC domain-containing protein</fullName>
    </recommendedName>
</protein>
<dbReference type="FunFam" id="3.40.1170.60:FF:000006">
    <property type="entry name" value="DNA polymerase iota"/>
    <property type="match status" value="1"/>
</dbReference>
<gene>
    <name evidence="3" type="ORF">AJ78_07248</name>
</gene>
<dbReference type="InterPro" id="IPR043128">
    <property type="entry name" value="Rev_trsase/Diguanyl_cyclase"/>
</dbReference>
<feature type="compositionally biased region" description="Basic residues" evidence="1">
    <location>
        <begin position="478"/>
        <end position="490"/>
    </location>
</feature>
<dbReference type="InterPro" id="IPR036775">
    <property type="entry name" value="DNA_pol_Y-fam_lit_finger_sf"/>
</dbReference>
<dbReference type="GO" id="GO:0003684">
    <property type="term" value="F:damaged DNA binding"/>
    <property type="evidence" value="ECO:0007669"/>
    <property type="project" value="InterPro"/>
</dbReference>
<dbReference type="InterPro" id="IPR001126">
    <property type="entry name" value="UmuC"/>
</dbReference>
<dbReference type="InterPro" id="IPR043502">
    <property type="entry name" value="DNA/RNA_pol_sf"/>
</dbReference>
<feature type="compositionally biased region" description="Acidic residues" evidence="1">
    <location>
        <begin position="445"/>
        <end position="454"/>
    </location>
</feature>
<sequence length="736" mass="79131">MYIPKLGERLDYDCFYASVFEAENPALRSLPLAVQQKQIVVTCNYEARRRGLRKMQLIKEAKKVCPDVVIVPGEDLTKFRDASKEIYSFLSGFVSGWGGRVERLGFDEVFLDVTSLINYNIELLNYNDLSRSFFHLDKTDPTLGFAYDACAVSGPSYPSSHQSPNRHSPDGSAPCATSDSQTHPCSPPSGTINTKNPHAHAPGNSLHQRLILGSHLASYIRHRLEEHKSYTATVGISTSKLLAKLAGNVHKPRNQTTLLPPYGSTNEDGDGDDDDDDEDDNDAQRSTITRFLDAHDISAVPGIGFKIAQKIRTHILGRQPSVGVYEELPRADYVTVRDVRLHPNMGPALLNEILLHSSSGAIGGSGTGGGGGGGALPKDIGMKIWGLINGIDPSPVAEARAVPTQISIEDSYGAGRLGGLEVVRGELVALARSLLRRMVVDLTEADEGDDDECPQSDPTTTTTTSTTAVSAGASHVIERRKGKTTKKKRWLAQPRTLRLSTRTRLPPLPDGTRDFSAGRVSKSCPMPIHIFSALLNNINNNINNNNHHQHHDNNNDGITGAIGSCVNSVDGVGGGGGGGITIDTLATRLVSETILPLFRRLHPEKSDTGKICVMNIAVTNMIIVAGMGEKGAEKGGAGRDIGRMFRSQERVLKEWRVEDRDGKGGDGGLGGGTINSTADEGVGSGDVDDVDAWDSDGEEEDILGNGNVMMTECATCGALMPQFAIRAHEVYHSVCS</sequence>
<feature type="compositionally biased region" description="Acidic residues" evidence="1">
    <location>
        <begin position="267"/>
        <end position="281"/>
    </location>
</feature>
<feature type="domain" description="UmuC" evidence="2">
    <location>
        <begin position="10"/>
        <end position="304"/>
    </location>
</feature>
<feature type="region of interest" description="Disordered" evidence="1">
    <location>
        <begin position="445"/>
        <end position="492"/>
    </location>
</feature>
<dbReference type="OrthoDB" id="447129at2759"/>
<dbReference type="SUPFAM" id="SSF56672">
    <property type="entry name" value="DNA/RNA polymerases"/>
    <property type="match status" value="1"/>
</dbReference>
<dbReference type="Gene3D" id="3.30.1490.100">
    <property type="entry name" value="DNA polymerase, Y-family, little finger domain"/>
    <property type="match status" value="1"/>
</dbReference>
<comment type="caution">
    <text evidence="3">The sequence shown here is derived from an EMBL/GenBank/DDBJ whole genome shotgun (WGS) entry which is preliminary data.</text>
</comment>
<keyword evidence="4" id="KW-1185">Reference proteome</keyword>
<feature type="compositionally biased region" description="Polar residues" evidence="1">
    <location>
        <begin position="156"/>
        <end position="166"/>
    </location>
</feature>
<dbReference type="AlphaFoldDB" id="A0A1J9PW37"/>
<feature type="region of interest" description="Disordered" evidence="1">
    <location>
        <begin position="252"/>
        <end position="282"/>
    </location>
</feature>
<proteinExistence type="predicted"/>
<evidence type="ECO:0000313" key="3">
    <source>
        <dbReference type="EMBL" id="OJD12099.1"/>
    </source>
</evidence>
<dbReference type="Gene3D" id="3.40.1170.60">
    <property type="match status" value="1"/>
</dbReference>
<name>A0A1J9PW37_9EURO</name>
<dbReference type="Gene3D" id="3.30.70.270">
    <property type="match status" value="1"/>
</dbReference>
<dbReference type="VEuPathDB" id="FungiDB:AJ78_07248"/>
<feature type="region of interest" description="Disordered" evidence="1">
    <location>
        <begin position="156"/>
        <end position="204"/>
    </location>
</feature>
<dbReference type="STRING" id="1447872.A0A1J9PW37"/>
<evidence type="ECO:0000256" key="1">
    <source>
        <dbReference type="SAM" id="MobiDB-lite"/>
    </source>
</evidence>
<dbReference type="EMBL" id="LGRN01000448">
    <property type="protein sequence ID" value="OJD12099.1"/>
    <property type="molecule type" value="Genomic_DNA"/>
</dbReference>
<dbReference type="GO" id="GO:0003887">
    <property type="term" value="F:DNA-directed DNA polymerase activity"/>
    <property type="evidence" value="ECO:0007669"/>
    <property type="project" value="TreeGrafter"/>
</dbReference>
<dbReference type="PANTHER" id="PTHR46404:SF1">
    <property type="entry name" value="DNA POLYMERASE IOTA"/>
    <property type="match status" value="1"/>
</dbReference>
<feature type="region of interest" description="Disordered" evidence="1">
    <location>
        <begin position="659"/>
        <end position="686"/>
    </location>
</feature>
<reference evidence="3 4" key="1">
    <citation type="submission" date="2015-07" db="EMBL/GenBank/DDBJ databases">
        <title>Emmonsia species relationships and genome sequence.</title>
        <authorList>
            <consortium name="The Broad Institute Genomics Platform"/>
            <person name="Cuomo C.A."/>
            <person name="Munoz J.F."/>
            <person name="Imamovic A."/>
            <person name="Priest M.E."/>
            <person name="Young S."/>
            <person name="Clay O.K."/>
            <person name="McEwen J.G."/>
        </authorList>
    </citation>
    <scope>NUCLEOTIDE SEQUENCE [LARGE SCALE GENOMIC DNA]</scope>
    <source>
        <strain evidence="3 4">UAMH 9510</strain>
    </source>
</reference>
<dbReference type="Pfam" id="PF00817">
    <property type="entry name" value="IMS"/>
    <property type="match status" value="1"/>
</dbReference>
<feature type="compositionally biased region" description="Polar residues" evidence="1">
    <location>
        <begin position="175"/>
        <end position="196"/>
    </location>
</feature>
<organism evidence="3 4">
    <name type="scientific">Emergomyces pasteurianus Ep9510</name>
    <dbReference type="NCBI Taxonomy" id="1447872"/>
    <lineage>
        <taxon>Eukaryota</taxon>
        <taxon>Fungi</taxon>
        <taxon>Dikarya</taxon>
        <taxon>Ascomycota</taxon>
        <taxon>Pezizomycotina</taxon>
        <taxon>Eurotiomycetes</taxon>
        <taxon>Eurotiomycetidae</taxon>
        <taxon>Onygenales</taxon>
        <taxon>Ajellomycetaceae</taxon>
        <taxon>Emergomyces</taxon>
    </lineage>
</organism>
<dbReference type="GO" id="GO:0070987">
    <property type="term" value="P:error-free translesion synthesis"/>
    <property type="evidence" value="ECO:0007669"/>
    <property type="project" value="UniProtKB-ARBA"/>
</dbReference>
<accession>A0A1J9PW37</accession>
<dbReference type="PANTHER" id="PTHR46404">
    <property type="entry name" value="DNA POLYMERASE IOTA"/>
    <property type="match status" value="1"/>
</dbReference>
<dbReference type="Proteomes" id="UP000182235">
    <property type="component" value="Unassembled WGS sequence"/>
</dbReference>
<dbReference type="PROSITE" id="PS50173">
    <property type="entry name" value="UMUC"/>
    <property type="match status" value="1"/>
</dbReference>